<dbReference type="GO" id="GO:0009378">
    <property type="term" value="F:four-way junction helicase activity"/>
    <property type="evidence" value="ECO:0007669"/>
    <property type="project" value="InterPro"/>
</dbReference>
<dbReference type="GO" id="GO:0006231">
    <property type="term" value="P:dTMP biosynthetic process"/>
    <property type="evidence" value="ECO:0007669"/>
    <property type="project" value="InterPro"/>
</dbReference>
<comment type="caution">
    <text evidence="7">The sequence shown here is derived from an EMBL/GenBank/DDBJ whole genome shotgun (WGS) entry which is preliminary data.</text>
</comment>
<dbReference type="InterPro" id="IPR001179">
    <property type="entry name" value="PPIase_FKBP_dom"/>
</dbReference>
<dbReference type="SUPFAM" id="SSF46785">
    <property type="entry name" value="Winged helix' DNA-binding domain"/>
    <property type="match status" value="1"/>
</dbReference>
<dbReference type="InterPro" id="IPR036098">
    <property type="entry name" value="Thymidylate_synthase_ThyX_sf"/>
</dbReference>
<dbReference type="Gene3D" id="1.10.10.10">
    <property type="entry name" value="Winged helix-like DNA-binding domain superfamily/Winged helix DNA-binding domain"/>
    <property type="match status" value="1"/>
</dbReference>
<feature type="repeat" description="TPR" evidence="5">
    <location>
        <begin position="617"/>
        <end position="650"/>
    </location>
</feature>
<sequence>MALAILSNLSPEQIQSAIARRDKEAFKTVSGVGLKLAERIIIELKDKALTNLANNLIIDKDDTNILPSDQEFSLRPSYLKEFVGQQQIKENLSIFIQAAKNRSEHLDHTLFYGPPGLGPAISKAADLAAILTNLQDNDVLFIDEIHRLSTNIEEVLYQAMEDFALDIVIGEGPAARSVKINLPNFTLVGATTRLGLLSNPLRDRFGIPLRLHFYSVAELKLVLSRASKLLEMNVTDDALEEIAGRSRGTPRIALRLIRRVRDFASVDDQLEIDKNIANISLNRLEVDKIGLDSNDYRYLKFIADNYGGGPVGIETIAAALSEQRDAVEETIEPYLIQIGKVVANSQQHFEKANTLAMEGKWQKAIDSYDLAIKYKPDFTDAYNNKGNSLCKLDKYHEAIITYDLAIKYKPDDAMAYYNKGAALGELGKWQEAIIAYDLAIKYQFDYAKAYYGKGVALNELGKWQETVNSYDLSIKYKSDYAEAYHNKGVALYKLDKYHEAIDSFDLAIKYKPDGAKAYYGKGVTLNELGKWQEAIDSYDLAIKYQPDYAEAYYNKGVTLDKLGKYQEEIIAYDLVIKYQPDYADAYYNKGIVLDKLGKWQEAIVAYDLATKYKSDYADAYYNKGIALYELGKWQEAIVAYDLAIKYKPNDANAYYNKGIALFELGKYLEATTYFDLAIKHKPDYAGAYSNKGATLEKLGKYQEAVDSCDLAIKHEPDLAEAYYNKAVALKKLAIIYSIVQMKMQSPPENNAPKTQLANEAENTNNTSTPEQANIPLTGNFLEKTVSKVLINALKTEEGRLFFENLLQPTNKPITDGKYTIEVNRDLIQPMFKINSFGNGTVGPATCGHVVTLHYQLLDINNNLLSENTKTFTLGSRAIMPGIDSVVVGMMVGQTRQAILPTKQPYSDEENKPYRVNIVLNSILPNNFVNSHEVKIFDDEIAYRIPLLCGDKVGVDAKITKLSNGQVLYDSVQKGEKLDIKIGDINYPLIVSYALHGKVPVGTRTVIAKGKAFKALGSNINRMLDQTTVPALEELLFKPIKILDHGFIRVIDYMGDDSSIVQAARVSYGKGTKQLSQDKGLINYLMRHKHTTPFEMCDIKFHIKLPIFVARQWIRHRTASVNEYSARYSILGNEFYLPEKQNLAAQSTINKQGRSDEEIPEKIADKVLVLLEKDAKICYQHYTEMMNQDEHGNIIDENTIGITRELARMNLTLNYYTEWYWKINLHNLLNFLLLRGDSHAQYEIRVYAEKMLEIVKAWVPFTYDAFKEYRLEGNNISKKGLDVIKRLINQEDVTLESSGMTKREWDELMQIIGT</sequence>
<dbReference type="GO" id="GO:0003677">
    <property type="term" value="F:DNA binding"/>
    <property type="evidence" value="ECO:0007669"/>
    <property type="project" value="UniProtKB-KW"/>
</dbReference>
<dbReference type="InterPro" id="IPR036388">
    <property type="entry name" value="WH-like_DNA-bd_sf"/>
</dbReference>
<keyword evidence="4" id="KW-0413">Isomerase</keyword>
<dbReference type="EC" id="5.2.1.8" evidence="4"/>
<feature type="domain" description="PPIase FKBP-type" evidence="6">
    <location>
        <begin position="847"/>
        <end position="939"/>
    </location>
</feature>
<dbReference type="InterPro" id="IPR008824">
    <property type="entry name" value="RuvB-like_N"/>
</dbReference>
<keyword evidence="1" id="KW-0547">Nucleotide-binding</keyword>
<dbReference type="InterPro" id="IPR041445">
    <property type="entry name" value="AAA_lid_4"/>
</dbReference>
<evidence type="ECO:0000256" key="5">
    <source>
        <dbReference type="PROSITE-ProRule" id="PRU00339"/>
    </source>
</evidence>
<dbReference type="GO" id="GO:0006310">
    <property type="term" value="P:DNA recombination"/>
    <property type="evidence" value="ECO:0007669"/>
    <property type="project" value="InterPro"/>
</dbReference>
<dbReference type="CDD" id="cd20175">
    <property type="entry name" value="ThyX"/>
    <property type="match status" value="1"/>
</dbReference>
<dbReference type="InterPro" id="IPR027417">
    <property type="entry name" value="P-loop_NTPase"/>
</dbReference>
<dbReference type="GO" id="GO:0005524">
    <property type="term" value="F:ATP binding"/>
    <property type="evidence" value="ECO:0007669"/>
    <property type="project" value="UniProtKB-KW"/>
</dbReference>
<dbReference type="PANTHER" id="PTHR42848">
    <property type="match status" value="1"/>
</dbReference>
<dbReference type="InterPro" id="IPR011990">
    <property type="entry name" value="TPR-like_helical_dom_sf"/>
</dbReference>
<dbReference type="HAMAP" id="MF_01408">
    <property type="entry name" value="ThyX"/>
    <property type="match status" value="1"/>
</dbReference>
<dbReference type="Pfam" id="PF02511">
    <property type="entry name" value="Thy1"/>
    <property type="match status" value="1"/>
</dbReference>
<dbReference type="PROSITE" id="PS50293">
    <property type="entry name" value="TPR_REGION"/>
    <property type="match status" value="4"/>
</dbReference>
<evidence type="ECO:0000313" key="8">
    <source>
        <dbReference type="Proteomes" id="UP001151699"/>
    </source>
</evidence>
<comment type="catalytic activity">
    <reaction evidence="4">
        <text>[protein]-peptidylproline (omega=180) = [protein]-peptidylproline (omega=0)</text>
        <dbReference type="Rhea" id="RHEA:16237"/>
        <dbReference type="Rhea" id="RHEA-COMP:10747"/>
        <dbReference type="Rhea" id="RHEA-COMP:10748"/>
        <dbReference type="ChEBI" id="CHEBI:83833"/>
        <dbReference type="ChEBI" id="CHEBI:83834"/>
        <dbReference type="EC" id="5.2.1.8"/>
    </reaction>
</comment>
<feature type="repeat" description="TPR" evidence="5">
    <location>
        <begin position="481"/>
        <end position="514"/>
    </location>
</feature>
<dbReference type="PANTHER" id="PTHR42848:SF1">
    <property type="entry name" value="HOLLIDAY JUNCTION BRANCH MIGRATION COMPLEX SUBUNIT RUVB"/>
    <property type="match status" value="1"/>
</dbReference>
<dbReference type="PROSITE" id="PS50059">
    <property type="entry name" value="FKBP_PPIASE"/>
    <property type="match status" value="1"/>
</dbReference>
<dbReference type="OrthoDB" id="10051041at2759"/>
<evidence type="ECO:0000256" key="1">
    <source>
        <dbReference type="ARBA" id="ARBA00022741"/>
    </source>
</evidence>
<accession>A0A9Q0S4H9</accession>
<dbReference type="Gene3D" id="1.10.8.60">
    <property type="match status" value="1"/>
</dbReference>
<keyword evidence="3" id="KW-0238">DNA-binding</keyword>
<dbReference type="InterPro" id="IPR004605">
    <property type="entry name" value="DNA_helicase_Holl-junc_RuvB"/>
</dbReference>
<dbReference type="InterPro" id="IPR003669">
    <property type="entry name" value="Thymidylate_synthase_ThyX"/>
</dbReference>
<dbReference type="InterPro" id="IPR008823">
    <property type="entry name" value="RuvB_wg_C"/>
</dbReference>
<feature type="repeat" description="TPR" evidence="5">
    <location>
        <begin position="379"/>
        <end position="412"/>
    </location>
</feature>
<feature type="repeat" description="TPR" evidence="5">
    <location>
        <begin position="515"/>
        <end position="548"/>
    </location>
</feature>
<reference evidence="7" key="1">
    <citation type="submission" date="2022-07" db="EMBL/GenBank/DDBJ databases">
        <authorList>
            <person name="Trinca V."/>
            <person name="Uliana J.V.C."/>
            <person name="Torres T.T."/>
            <person name="Ward R.J."/>
            <person name="Monesi N."/>
        </authorList>
    </citation>
    <scope>NUCLEOTIDE SEQUENCE</scope>
    <source>
        <strain evidence="7">HSMRA1968</strain>
        <tissue evidence="7">Whole embryos</tissue>
    </source>
</reference>
<keyword evidence="8" id="KW-1185">Reference proteome</keyword>
<dbReference type="NCBIfam" id="NF000868">
    <property type="entry name" value="PRK00080.1"/>
    <property type="match status" value="1"/>
</dbReference>
<dbReference type="PROSITE" id="PS50005">
    <property type="entry name" value="TPR"/>
    <property type="match status" value="8"/>
</dbReference>
<dbReference type="Pfam" id="PF14520">
    <property type="entry name" value="HHH_5"/>
    <property type="match status" value="1"/>
</dbReference>
<dbReference type="GO" id="GO:0050660">
    <property type="term" value="F:flavin adenine dinucleotide binding"/>
    <property type="evidence" value="ECO:0007669"/>
    <property type="project" value="InterPro"/>
</dbReference>
<dbReference type="Gene3D" id="1.25.40.10">
    <property type="entry name" value="Tetratricopeptide repeat domain"/>
    <property type="match status" value="5"/>
</dbReference>
<dbReference type="GO" id="GO:0003755">
    <property type="term" value="F:peptidyl-prolyl cis-trans isomerase activity"/>
    <property type="evidence" value="ECO:0007669"/>
    <property type="project" value="UniProtKB-KW"/>
</dbReference>
<evidence type="ECO:0000256" key="2">
    <source>
        <dbReference type="ARBA" id="ARBA00022840"/>
    </source>
</evidence>
<keyword evidence="2" id="KW-0067">ATP-binding</keyword>
<keyword evidence="5" id="KW-0802">TPR repeat</keyword>
<dbReference type="Gene3D" id="3.10.50.40">
    <property type="match status" value="1"/>
</dbReference>
<dbReference type="GO" id="GO:0050797">
    <property type="term" value="F:thymidylate synthase (FAD) activity"/>
    <property type="evidence" value="ECO:0007669"/>
    <property type="project" value="InterPro"/>
</dbReference>
<dbReference type="Gene3D" id="1.10.150.20">
    <property type="entry name" value="5' to 3' exonuclease, C-terminal subdomain"/>
    <property type="match status" value="1"/>
</dbReference>
<organism evidence="7 8">
    <name type="scientific">Pseudolycoriella hygida</name>
    <dbReference type="NCBI Taxonomy" id="35572"/>
    <lineage>
        <taxon>Eukaryota</taxon>
        <taxon>Metazoa</taxon>
        <taxon>Ecdysozoa</taxon>
        <taxon>Arthropoda</taxon>
        <taxon>Hexapoda</taxon>
        <taxon>Insecta</taxon>
        <taxon>Pterygota</taxon>
        <taxon>Neoptera</taxon>
        <taxon>Endopterygota</taxon>
        <taxon>Diptera</taxon>
        <taxon>Nematocera</taxon>
        <taxon>Sciaroidea</taxon>
        <taxon>Sciaridae</taxon>
        <taxon>Pseudolycoriella</taxon>
    </lineage>
</organism>
<protein>
    <recommendedName>
        <fullName evidence="4">peptidylprolyl isomerase</fullName>
        <ecNumber evidence="4">5.2.1.8</ecNumber>
    </recommendedName>
</protein>
<feature type="repeat" description="TPR" evidence="5">
    <location>
        <begin position="651"/>
        <end position="684"/>
    </location>
</feature>
<dbReference type="Gene3D" id="3.30.1360.170">
    <property type="match status" value="1"/>
</dbReference>
<dbReference type="InterPro" id="IPR036390">
    <property type="entry name" value="WH_DNA-bd_sf"/>
</dbReference>
<dbReference type="Gene3D" id="3.40.50.300">
    <property type="entry name" value="P-loop containing nucleotide triphosphate hydrolases"/>
    <property type="match status" value="2"/>
</dbReference>
<dbReference type="SUPFAM" id="SSF54534">
    <property type="entry name" value="FKBP-like"/>
    <property type="match status" value="1"/>
</dbReference>
<dbReference type="Pfam" id="PF13431">
    <property type="entry name" value="TPR_17"/>
    <property type="match status" value="1"/>
</dbReference>
<dbReference type="InterPro" id="IPR010994">
    <property type="entry name" value="RuvA_2-like"/>
</dbReference>
<dbReference type="Pfam" id="PF05496">
    <property type="entry name" value="RuvB_N"/>
    <property type="match status" value="1"/>
</dbReference>
<dbReference type="SUPFAM" id="SSF52540">
    <property type="entry name" value="P-loop containing nucleoside triphosphate hydrolases"/>
    <property type="match status" value="1"/>
</dbReference>
<dbReference type="SUPFAM" id="SSF69796">
    <property type="entry name" value="Thymidylate synthase-complementing protein Thy1"/>
    <property type="match status" value="1"/>
</dbReference>
<dbReference type="Pfam" id="PF05491">
    <property type="entry name" value="WHD_RuvB"/>
    <property type="match status" value="1"/>
</dbReference>
<dbReference type="CDD" id="cd00009">
    <property type="entry name" value="AAA"/>
    <property type="match status" value="1"/>
</dbReference>
<dbReference type="SMART" id="SM00028">
    <property type="entry name" value="TPR"/>
    <property type="match status" value="11"/>
</dbReference>
<evidence type="ECO:0000259" key="6">
    <source>
        <dbReference type="PROSITE" id="PS50059"/>
    </source>
</evidence>
<evidence type="ECO:0000256" key="4">
    <source>
        <dbReference type="PROSITE-ProRule" id="PRU00277"/>
    </source>
</evidence>
<dbReference type="InterPro" id="IPR019734">
    <property type="entry name" value="TPR_rpt"/>
</dbReference>
<gene>
    <name evidence="7" type="primary">thyX_1</name>
    <name evidence="7" type="ORF">Bhyg_00329</name>
</gene>
<dbReference type="EMBL" id="WJQU01000001">
    <property type="protein sequence ID" value="KAJ6645127.1"/>
    <property type="molecule type" value="Genomic_DNA"/>
</dbReference>
<dbReference type="InterPro" id="IPR046357">
    <property type="entry name" value="PPIase_dom_sf"/>
</dbReference>
<dbReference type="Pfam" id="PF00254">
    <property type="entry name" value="FKBP_C"/>
    <property type="match status" value="1"/>
</dbReference>
<name>A0A9Q0S4H9_9DIPT</name>
<dbReference type="NCBIfam" id="TIGR00635">
    <property type="entry name" value="ruvB"/>
    <property type="match status" value="1"/>
</dbReference>
<dbReference type="HAMAP" id="MF_00016">
    <property type="entry name" value="DNA_HJ_migration_RuvB"/>
    <property type="match status" value="1"/>
</dbReference>
<dbReference type="NCBIfam" id="TIGR02170">
    <property type="entry name" value="thyX"/>
    <property type="match status" value="1"/>
</dbReference>
<dbReference type="PROSITE" id="PS51331">
    <property type="entry name" value="THYX"/>
    <property type="match status" value="1"/>
</dbReference>
<dbReference type="SUPFAM" id="SSF48452">
    <property type="entry name" value="TPR-like"/>
    <property type="match status" value="2"/>
</dbReference>
<evidence type="ECO:0000256" key="3">
    <source>
        <dbReference type="ARBA" id="ARBA00023125"/>
    </source>
</evidence>
<feature type="repeat" description="TPR" evidence="5">
    <location>
        <begin position="583"/>
        <end position="616"/>
    </location>
</feature>
<keyword evidence="4" id="KW-0697">Rotamase</keyword>
<feature type="repeat" description="TPR" evidence="5">
    <location>
        <begin position="685"/>
        <end position="718"/>
    </location>
</feature>
<dbReference type="Pfam" id="PF13414">
    <property type="entry name" value="TPR_11"/>
    <property type="match status" value="3"/>
</dbReference>
<dbReference type="Pfam" id="PF00515">
    <property type="entry name" value="TPR_1"/>
    <property type="match status" value="2"/>
</dbReference>
<proteinExistence type="inferred from homology"/>
<dbReference type="Proteomes" id="UP001151699">
    <property type="component" value="Chromosome A"/>
</dbReference>
<feature type="repeat" description="TPR" evidence="5">
    <location>
        <begin position="549"/>
        <end position="582"/>
    </location>
</feature>
<dbReference type="Pfam" id="PF17864">
    <property type="entry name" value="AAA_lid_4"/>
    <property type="match status" value="1"/>
</dbReference>
<evidence type="ECO:0000313" key="7">
    <source>
        <dbReference type="EMBL" id="KAJ6645127.1"/>
    </source>
</evidence>
<dbReference type="GO" id="GO:0006281">
    <property type="term" value="P:DNA repair"/>
    <property type="evidence" value="ECO:0007669"/>
    <property type="project" value="InterPro"/>
</dbReference>
<dbReference type="SUPFAM" id="SSF47781">
    <property type="entry name" value="RuvA domain 2-like"/>
    <property type="match status" value="1"/>
</dbReference>